<dbReference type="AlphaFoldDB" id="A0A162R2V7"/>
<dbReference type="EMBL" id="AMYB01000001">
    <property type="protein sequence ID" value="OAD07790.1"/>
    <property type="molecule type" value="Genomic_DNA"/>
</dbReference>
<evidence type="ECO:0000256" key="2">
    <source>
        <dbReference type="ARBA" id="ARBA00022527"/>
    </source>
</evidence>
<dbReference type="Proteomes" id="UP000077051">
    <property type="component" value="Unassembled WGS sequence"/>
</dbReference>
<dbReference type="STRING" id="747725.A0A162R2V7"/>
<dbReference type="VEuPathDB" id="FungiDB:MUCCIDRAFT_136605"/>
<gene>
    <name evidence="11" type="ORF">MUCCIDRAFT_136605</name>
</gene>
<dbReference type="SUPFAM" id="SSF56112">
    <property type="entry name" value="Protein kinase-like (PK-like)"/>
    <property type="match status" value="1"/>
</dbReference>
<dbReference type="FunFam" id="1.10.510.10:FF:000571">
    <property type="entry name" value="Maternal embryonic leucine zipper kinase"/>
    <property type="match status" value="1"/>
</dbReference>
<name>A0A162R2V7_MUCCL</name>
<dbReference type="InterPro" id="IPR011009">
    <property type="entry name" value="Kinase-like_dom_sf"/>
</dbReference>
<evidence type="ECO:0000256" key="3">
    <source>
        <dbReference type="ARBA" id="ARBA00022679"/>
    </source>
</evidence>
<keyword evidence="9" id="KW-0472">Membrane</keyword>
<dbReference type="GO" id="GO:0035556">
    <property type="term" value="P:intracellular signal transduction"/>
    <property type="evidence" value="ECO:0007669"/>
    <property type="project" value="TreeGrafter"/>
</dbReference>
<evidence type="ECO:0000256" key="1">
    <source>
        <dbReference type="ARBA" id="ARBA00010791"/>
    </source>
</evidence>
<dbReference type="OrthoDB" id="289250at2759"/>
<dbReference type="InterPro" id="IPR000719">
    <property type="entry name" value="Prot_kinase_dom"/>
</dbReference>
<dbReference type="Pfam" id="PF00069">
    <property type="entry name" value="Pkinase"/>
    <property type="match status" value="1"/>
</dbReference>
<comment type="caution">
    <text evidence="11">The sequence shown here is derived from an EMBL/GenBank/DDBJ whole genome shotgun (WGS) entry which is preliminary data.</text>
</comment>
<evidence type="ECO:0000256" key="8">
    <source>
        <dbReference type="RuleBase" id="RU000304"/>
    </source>
</evidence>
<keyword evidence="2 8" id="KW-0723">Serine/threonine-protein kinase</keyword>
<dbReference type="SMART" id="SM00220">
    <property type="entry name" value="S_TKc"/>
    <property type="match status" value="1"/>
</dbReference>
<feature type="binding site" evidence="7">
    <location>
        <position position="29"/>
    </location>
    <ligand>
        <name>ATP</name>
        <dbReference type="ChEBI" id="CHEBI:30616"/>
    </ligand>
</feature>
<dbReference type="PIRSF" id="PIRSF000654">
    <property type="entry name" value="Integrin-linked_kinase"/>
    <property type="match status" value="1"/>
</dbReference>
<dbReference type="PANTHER" id="PTHR24346:SF82">
    <property type="entry name" value="KP78A-RELATED"/>
    <property type="match status" value="1"/>
</dbReference>
<accession>A0A162R2V7</accession>
<dbReference type="PROSITE" id="PS00107">
    <property type="entry name" value="PROTEIN_KINASE_ATP"/>
    <property type="match status" value="1"/>
</dbReference>
<dbReference type="Gene3D" id="1.10.510.10">
    <property type="entry name" value="Transferase(Phosphotransferase) domain 1"/>
    <property type="match status" value="1"/>
</dbReference>
<keyword evidence="4 7" id="KW-0547">Nucleotide-binding</keyword>
<dbReference type="GO" id="GO:0005524">
    <property type="term" value="F:ATP binding"/>
    <property type="evidence" value="ECO:0007669"/>
    <property type="project" value="UniProtKB-UniRule"/>
</dbReference>
<evidence type="ECO:0000259" key="10">
    <source>
        <dbReference type="PROSITE" id="PS50011"/>
    </source>
</evidence>
<evidence type="ECO:0000313" key="11">
    <source>
        <dbReference type="EMBL" id="OAD07790.1"/>
    </source>
</evidence>
<evidence type="ECO:0000313" key="12">
    <source>
        <dbReference type="Proteomes" id="UP000077051"/>
    </source>
</evidence>
<dbReference type="PROSITE" id="PS00108">
    <property type="entry name" value="PROTEIN_KINASE_ST"/>
    <property type="match status" value="1"/>
</dbReference>
<dbReference type="PROSITE" id="PS50011">
    <property type="entry name" value="PROTEIN_KINASE_DOM"/>
    <property type="match status" value="1"/>
</dbReference>
<proteinExistence type="inferred from homology"/>
<evidence type="ECO:0000256" key="7">
    <source>
        <dbReference type="PROSITE-ProRule" id="PRU10141"/>
    </source>
</evidence>
<sequence>YHVIKLLGVGAFSRVYLASNPHGNYVAIKTIQKGKLLDDPRVRSSIEREVGILNFIDHPNIVHLEATMETEQLMCIVLEYVEGGELFDFVQKMHHQLSLTHSAVNEDHVRTLFLQLLHAVKYLHEHNIVHRDLKLENILIHKQSNDEILKITDFGLARVVDPESPLLVTRCGSEEYAAPEIVQQQDYDGRKTDTWALGIILYSLLVGYLPFRYDRRKGERVSQLFYRIVRAEIKWPHDCVVSAEAKQVVQAILERDPSKRISLNDIQDLAWFHTA</sequence>
<dbReference type="GO" id="GO:0004674">
    <property type="term" value="F:protein serine/threonine kinase activity"/>
    <property type="evidence" value="ECO:0007669"/>
    <property type="project" value="UniProtKB-KW"/>
</dbReference>
<keyword evidence="12" id="KW-1185">Reference proteome</keyword>
<keyword evidence="9" id="KW-1133">Transmembrane helix</keyword>
<organism evidence="11 12">
    <name type="scientific">Mucor lusitanicus CBS 277.49</name>
    <dbReference type="NCBI Taxonomy" id="747725"/>
    <lineage>
        <taxon>Eukaryota</taxon>
        <taxon>Fungi</taxon>
        <taxon>Fungi incertae sedis</taxon>
        <taxon>Mucoromycota</taxon>
        <taxon>Mucoromycotina</taxon>
        <taxon>Mucoromycetes</taxon>
        <taxon>Mucorales</taxon>
        <taxon>Mucorineae</taxon>
        <taxon>Mucoraceae</taxon>
        <taxon>Mucor</taxon>
    </lineage>
</organism>
<dbReference type="PANTHER" id="PTHR24346">
    <property type="entry name" value="MAP/MICROTUBULE AFFINITY-REGULATING KINASE"/>
    <property type="match status" value="1"/>
</dbReference>
<feature type="transmembrane region" description="Helical" evidence="9">
    <location>
        <begin position="194"/>
        <end position="211"/>
    </location>
</feature>
<dbReference type="InterPro" id="IPR017441">
    <property type="entry name" value="Protein_kinase_ATP_BS"/>
</dbReference>
<protein>
    <recommendedName>
        <fullName evidence="10">Protein kinase domain-containing protein</fullName>
    </recommendedName>
</protein>
<feature type="non-terminal residue" evidence="11">
    <location>
        <position position="1"/>
    </location>
</feature>
<keyword evidence="3" id="KW-0808">Transferase</keyword>
<keyword evidence="5" id="KW-0418">Kinase</keyword>
<comment type="similarity">
    <text evidence="1">Belongs to the protein kinase superfamily. CAMK Ser/Thr protein kinase family. NIM1 subfamily.</text>
</comment>
<reference evidence="11 12" key="1">
    <citation type="submission" date="2015-06" db="EMBL/GenBank/DDBJ databases">
        <title>Expansion of signal transduction pathways in fungi by whole-genome duplication.</title>
        <authorList>
            <consortium name="DOE Joint Genome Institute"/>
            <person name="Corrochano L.M."/>
            <person name="Kuo A."/>
            <person name="Marcet-Houben M."/>
            <person name="Polaino S."/>
            <person name="Salamov A."/>
            <person name="Villalobos J.M."/>
            <person name="Alvarez M.I."/>
            <person name="Avalos J."/>
            <person name="Benito E.P."/>
            <person name="Benoit I."/>
            <person name="Burger G."/>
            <person name="Camino L.P."/>
            <person name="Canovas D."/>
            <person name="Cerda-Olmedo E."/>
            <person name="Cheng J.-F."/>
            <person name="Dominguez A."/>
            <person name="Elias M."/>
            <person name="Eslava A.P."/>
            <person name="Glaser F."/>
            <person name="Grimwood J."/>
            <person name="Gutierrez G."/>
            <person name="Heitman J."/>
            <person name="Henrissat B."/>
            <person name="Iturriaga E.A."/>
            <person name="Lang B.F."/>
            <person name="Lavin J.L."/>
            <person name="Lee S."/>
            <person name="Li W."/>
            <person name="Lindquist E."/>
            <person name="Lopez-Garcia S."/>
            <person name="Luque E.M."/>
            <person name="Marcos A.T."/>
            <person name="Martin J."/>
            <person name="Mccluskey K."/>
            <person name="Medina H.R."/>
            <person name="Miralles-Duran A."/>
            <person name="Miyazaki A."/>
            <person name="Munoz-Torres E."/>
            <person name="Oguiza J.A."/>
            <person name="Ohm R."/>
            <person name="Olmedo M."/>
            <person name="Orejas M."/>
            <person name="Ortiz-Castellanos L."/>
            <person name="Pisabarro A.G."/>
            <person name="Rodriguez-Romero J."/>
            <person name="Ruiz-Herrera J."/>
            <person name="Ruiz-Vazquez R."/>
            <person name="Sanz C."/>
            <person name="Schackwitz W."/>
            <person name="Schmutz J."/>
            <person name="Shahriari M."/>
            <person name="Shelest E."/>
            <person name="Silva-Franco F."/>
            <person name="Soanes D."/>
            <person name="Syed K."/>
            <person name="Tagua V.G."/>
            <person name="Talbot N.J."/>
            <person name="Thon M."/>
            <person name="De Vries R.P."/>
            <person name="Wiebenga A."/>
            <person name="Yadav J.S."/>
            <person name="Braun E.L."/>
            <person name="Baker S."/>
            <person name="Garre V."/>
            <person name="Horwitz B."/>
            <person name="Torres-Martinez S."/>
            <person name="Idnurm A."/>
            <person name="Herrera-Estrella A."/>
            <person name="Gabaldon T."/>
            <person name="Grigoriev I.V."/>
        </authorList>
    </citation>
    <scope>NUCLEOTIDE SEQUENCE [LARGE SCALE GENOMIC DNA]</scope>
    <source>
        <strain evidence="11 12">CBS 277.49</strain>
    </source>
</reference>
<evidence type="ECO:0000256" key="6">
    <source>
        <dbReference type="ARBA" id="ARBA00022840"/>
    </source>
</evidence>
<dbReference type="InterPro" id="IPR008271">
    <property type="entry name" value="Ser/Thr_kinase_AS"/>
</dbReference>
<evidence type="ECO:0000256" key="5">
    <source>
        <dbReference type="ARBA" id="ARBA00022777"/>
    </source>
</evidence>
<evidence type="ECO:0000256" key="9">
    <source>
        <dbReference type="SAM" id="Phobius"/>
    </source>
</evidence>
<evidence type="ECO:0000256" key="4">
    <source>
        <dbReference type="ARBA" id="ARBA00022741"/>
    </source>
</evidence>
<dbReference type="GO" id="GO:0005737">
    <property type="term" value="C:cytoplasm"/>
    <property type="evidence" value="ECO:0007669"/>
    <property type="project" value="TreeGrafter"/>
</dbReference>
<keyword evidence="6 7" id="KW-0067">ATP-binding</keyword>
<keyword evidence="9" id="KW-0812">Transmembrane</keyword>
<feature type="domain" description="Protein kinase" evidence="10">
    <location>
        <begin position="1"/>
        <end position="272"/>
    </location>
</feature>